<dbReference type="InterPro" id="IPR001610">
    <property type="entry name" value="PAC"/>
</dbReference>
<dbReference type="SUPFAM" id="SSF47384">
    <property type="entry name" value="Homodimeric domain of signal transducing histidine kinase"/>
    <property type="match status" value="1"/>
</dbReference>
<dbReference type="PANTHER" id="PTHR43047:SF72">
    <property type="entry name" value="OSMOSENSING HISTIDINE PROTEIN KINASE SLN1"/>
    <property type="match status" value="1"/>
</dbReference>
<dbReference type="SUPFAM" id="SSF55874">
    <property type="entry name" value="ATPase domain of HSP90 chaperone/DNA topoisomerase II/histidine kinase"/>
    <property type="match status" value="1"/>
</dbReference>
<dbReference type="InterPro" id="IPR036097">
    <property type="entry name" value="HisK_dim/P_sf"/>
</dbReference>
<dbReference type="CDD" id="cd16922">
    <property type="entry name" value="HATPase_EvgS-ArcB-TorS-like"/>
    <property type="match status" value="1"/>
</dbReference>
<evidence type="ECO:0000256" key="12">
    <source>
        <dbReference type="PROSITE-ProRule" id="PRU00169"/>
    </source>
</evidence>
<dbReference type="InterPro" id="IPR005467">
    <property type="entry name" value="His_kinase_dom"/>
</dbReference>
<dbReference type="InterPro" id="IPR011006">
    <property type="entry name" value="CheY-like_superfamily"/>
</dbReference>
<keyword evidence="8" id="KW-0067">ATP-binding</keyword>
<feature type="modified residue" description="4-aspartylphosphate" evidence="12">
    <location>
        <position position="724"/>
    </location>
</feature>
<dbReference type="GO" id="GO:0000155">
    <property type="term" value="F:phosphorelay sensor kinase activity"/>
    <property type="evidence" value="ECO:0007669"/>
    <property type="project" value="InterPro"/>
</dbReference>
<dbReference type="PRINTS" id="PR00344">
    <property type="entry name" value="BCTRLSENSOR"/>
</dbReference>
<keyword evidence="11" id="KW-0131">Cell cycle</keyword>
<dbReference type="PROSITE" id="PS50113">
    <property type="entry name" value="PAC"/>
    <property type="match status" value="1"/>
</dbReference>
<dbReference type="Gene3D" id="3.30.565.10">
    <property type="entry name" value="Histidine kinase-like ATPase, C-terminal domain"/>
    <property type="match status" value="1"/>
</dbReference>
<evidence type="ECO:0000256" key="11">
    <source>
        <dbReference type="ARBA" id="ARBA00023306"/>
    </source>
</evidence>
<dbReference type="CDD" id="cd17546">
    <property type="entry name" value="REC_hyHK_CKI1_RcsC-like"/>
    <property type="match status" value="1"/>
</dbReference>
<dbReference type="Pfam" id="PF02518">
    <property type="entry name" value="HATPase_c"/>
    <property type="match status" value="1"/>
</dbReference>
<evidence type="ECO:0000256" key="1">
    <source>
        <dbReference type="ARBA" id="ARBA00000085"/>
    </source>
</evidence>
<sequence length="794" mass="88323">MNAAVNETLSQRVVALTPTPQDARLCDQVLTQNNISVCCCDDIQGFTTAIAEGAGVALIAQEHLDGATINQLKQTLSKQPKWSELPILVLLQPGEVGSTILQQILSLEHVTLITRPLRIAIFVSTVVAKLRDRQRQFEVRDLLREQDSDRQSLLQSSETLRRLIEDSPQGLYVVDDELKVLHASKGARDAFSNVDPLIGTAVEDALKCIWDTSVAEDVVAKFKHTLETGETYQSEGFVHQRVDRDATEAYEWSLERVVVLGDRYGVVCYFYDNTERQQSVDILLQSEKYFRDIADASPAILWVTDENHMCTFLSKHWYVTTGQTEAEGMGLGWTTATHPDDQQRAGHDFLSAAKHRQPFSCEYRLRMADGNYRWAIDVGRPRFDDSGKFLGYTGYVIDVDERKAFEQSLEQAKQFAEAANRSRGEFLANMSHEIRTPMAAILGHADILKDHLQDPDDQQVVETIRRNGNFLLNIINDILDLSKIDAGKLEVEKTKVRPDGLLAEVRSLMDVRASEKQIPLRIQFDGPIPEWIESDPVRLRQILLNLVGNAIKFTDEGEVNVVCRYAERILHFQVTDTGIGIKPDDQKALFRPFTQVDNTSTRSFGGTGLGLAICRRLAQALGGDISLQSEHGRGSTFTLSIEASEIGQLVEPNLAVDIAADNPGEITSIQANVLVVDDRRDIRYLARHFIEKAGGTVVTATNGREAVDTITADEQSTIDLIVMDMQMPVMDGYSAATELRQRGCTLPIIALTANAMKSDRDECLAAGCTDYTTKPLDSNALIAMIHRLTTQATC</sequence>
<evidence type="ECO:0000259" key="13">
    <source>
        <dbReference type="PROSITE" id="PS50109"/>
    </source>
</evidence>
<dbReference type="FunFam" id="3.30.565.10:FF:000010">
    <property type="entry name" value="Sensor histidine kinase RcsC"/>
    <property type="match status" value="1"/>
</dbReference>
<evidence type="ECO:0000313" key="17">
    <source>
        <dbReference type="Proteomes" id="UP000317977"/>
    </source>
</evidence>
<dbReference type="Gene3D" id="3.40.50.2300">
    <property type="match status" value="1"/>
</dbReference>
<keyword evidence="6" id="KW-0547">Nucleotide-binding</keyword>
<dbReference type="InterPro" id="IPR000700">
    <property type="entry name" value="PAS-assoc_C"/>
</dbReference>
<keyword evidence="7" id="KW-0418">Kinase</keyword>
<comment type="caution">
    <text evidence="16">The sequence shown here is derived from an EMBL/GenBank/DDBJ whole genome shotgun (WGS) entry which is preliminary data.</text>
</comment>
<organism evidence="16 17">
    <name type="scientific">Rubripirellula reticaptiva</name>
    <dbReference type="NCBI Taxonomy" id="2528013"/>
    <lineage>
        <taxon>Bacteria</taxon>
        <taxon>Pseudomonadati</taxon>
        <taxon>Planctomycetota</taxon>
        <taxon>Planctomycetia</taxon>
        <taxon>Pirellulales</taxon>
        <taxon>Pirellulaceae</taxon>
        <taxon>Rubripirellula</taxon>
    </lineage>
</organism>
<evidence type="ECO:0000256" key="3">
    <source>
        <dbReference type="ARBA" id="ARBA00012438"/>
    </source>
</evidence>
<dbReference type="InterPro" id="IPR003661">
    <property type="entry name" value="HisK_dim/P_dom"/>
</dbReference>
<dbReference type="SMART" id="SM00091">
    <property type="entry name" value="PAS"/>
    <property type="match status" value="2"/>
</dbReference>
<evidence type="ECO:0000256" key="7">
    <source>
        <dbReference type="ARBA" id="ARBA00022777"/>
    </source>
</evidence>
<dbReference type="OrthoDB" id="9803190at2"/>
<dbReference type="SUPFAM" id="SSF52172">
    <property type="entry name" value="CheY-like"/>
    <property type="match status" value="1"/>
</dbReference>
<dbReference type="InterPro" id="IPR013656">
    <property type="entry name" value="PAS_4"/>
</dbReference>
<dbReference type="InterPro" id="IPR004358">
    <property type="entry name" value="Sig_transdc_His_kin-like_C"/>
</dbReference>
<dbReference type="SMART" id="SM00388">
    <property type="entry name" value="HisKA"/>
    <property type="match status" value="1"/>
</dbReference>
<dbReference type="CDD" id="cd00082">
    <property type="entry name" value="HisKA"/>
    <property type="match status" value="1"/>
</dbReference>
<comment type="subcellular location">
    <subcellularLocation>
        <location evidence="2">Membrane</location>
    </subcellularLocation>
</comment>
<evidence type="ECO:0000259" key="15">
    <source>
        <dbReference type="PROSITE" id="PS50113"/>
    </source>
</evidence>
<dbReference type="GO" id="GO:0009927">
    <property type="term" value="F:histidine phosphotransfer kinase activity"/>
    <property type="evidence" value="ECO:0007669"/>
    <property type="project" value="TreeGrafter"/>
</dbReference>
<dbReference type="NCBIfam" id="TIGR00229">
    <property type="entry name" value="sensory_box"/>
    <property type="match status" value="1"/>
</dbReference>
<evidence type="ECO:0000256" key="9">
    <source>
        <dbReference type="ARBA" id="ARBA00023012"/>
    </source>
</evidence>
<reference evidence="16 17" key="1">
    <citation type="submission" date="2019-02" db="EMBL/GenBank/DDBJ databases">
        <title>Deep-cultivation of Planctomycetes and their phenomic and genomic characterization uncovers novel biology.</title>
        <authorList>
            <person name="Wiegand S."/>
            <person name="Jogler M."/>
            <person name="Boedeker C."/>
            <person name="Pinto D."/>
            <person name="Vollmers J."/>
            <person name="Rivas-Marin E."/>
            <person name="Kohn T."/>
            <person name="Peeters S.H."/>
            <person name="Heuer A."/>
            <person name="Rast P."/>
            <person name="Oberbeckmann S."/>
            <person name="Bunk B."/>
            <person name="Jeske O."/>
            <person name="Meyerdierks A."/>
            <person name="Storesund J.E."/>
            <person name="Kallscheuer N."/>
            <person name="Luecker S."/>
            <person name="Lage O.M."/>
            <person name="Pohl T."/>
            <person name="Merkel B.J."/>
            <person name="Hornburger P."/>
            <person name="Mueller R.-W."/>
            <person name="Bruemmer F."/>
            <person name="Labrenz M."/>
            <person name="Spormann A.M."/>
            <person name="Op Den Camp H."/>
            <person name="Overmann J."/>
            <person name="Amann R."/>
            <person name="Jetten M.S.M."/>
            <person name="Mascher T."/>
            <person name="Medema M.H."/>
            <person name="Devos D.P."/>
            <person name="Kaster A.-K."/>
            <person name="Ovreas L."/>
            <person name="Rohde M."/>
            <person name="Galperin M.Y."/>
            <person name="Jogler C."/>
        </authorList>
    </citation>
    <scope>NUCLEOTIDE SEQUENCE [LARGE SCALE GENOMIC DNA]</scope>
    <source>
        <strain evidence="16 17">Poly59</strain>
    </source>
</reference>
<dbReference type="Gene3D" id="3.30.450.20">
    <property type="entry name" value="PAS domain"/>
    <property type="match status" value="2"/>
</dbReference>
<dbReference type="InterPro" id="IPR001789">
    <property type="entry name" value="Sig_transdc_resp-reg_receiver"/>
</dbReference>
<dbReference type="AlphaFoldDB" id="A0A5C6EC02"/>
<dbReference type="InterPro" id="IPR003594">
    <property type="entry name" value="HATPase_dom"/>
</dbReference>
<dbReference type="Pfam" id="PF08448">
    <property type="entry name" value="PAS_4"/>
    <property type="match status" value="1"/>
</dbReference>
<name>A0A5C6EC02_9BACT</name>
<dbReference type="FunFam" id="3.30.450.20:FF:000099">
    <property type="entry name" value="Sensory box sensor histidine kinase"/>
    <property type="match status" value="1"/>
</dbReference>
<dbReference type="PANTHER" id="PTHR43047">
    <property type="entry name" value="TWO-COMPONENT HISTIDINE PROTEIN KINASE"/>
    <property type="match status" value="1"/>
</dbReference>
<evidence type="ECO:0000256" key="6">
    <source>
        <dbReference type="ARBA" id="ARBA00022741"/>
    </source>
</evidence>
<dbReference type="GO" id="GO:0005886">
    <property type="term" value="C:plasma membrane"/>
    <property type="evidence" value="ECO:0007669"/>
    <property type="project" value="TreeGrafter"/>
</dbReference>
<dbReference type="SUPFAM" id="SSF55785">
    <property type="entry name" value="PYP-like sensor domain (PAS domain)"/>
    <property type="match status" value="2"/>
</dbReference>
<dbReference type="InterPro" id="IPR013655">
    <property type="entry name" value="PAS_fold_3"/>
</dbReference>
<dbReference type="FunFam" id="3.40.50.2300:FF:000605">
    <property type="entry name" value="Sensory transduction histidine kinase"/>
    <property type="match status" value="1"/>
</dbReference>
<evidence type="ECO:0000256" key="10">
    <source>
        <dbReference type="ARBA" id="ARBA00023136"/>
    </source>
</evidence>
<accession>A0A5C6EC02</accession>
<dbReference type="InterPro" id="IPR035965">
    <property type="entry name" value="PAS-like_dom_sf"/>
</dbReference>
<evidence type="ECO:0000256" key="4">
    <source>
        <dbReference type="ARBA" id="ARBA00022553"/>
    </source>
</evidence>
<protein>
    <recommendedName>
        <fullName evidence="3">histidine kinase</fullName>
        <ecNumber evidence="3">2.7.13.3</ecNumber>
    </recommendedName>
</protein>
<dbReference type="Pfam" id="PF08447">
    <property type="entry name" value="PAS_3"/>
    <property type="match status" value="1"/>
</dbReference>
<dbReference type="Pfam" id="PF00072">
    <property type="entry name" value="Response_reg"/>
    <property type="match status" value="1"/>
</dbReference>
<dbReference type="SMART" id="SM00387">
    <property type="entry name" value="HATPase_c"/>
    <property type="match status" value="1"/>
</dbReference>
<dbReference type="Proteomes" id="UP000317977">
    <property type="component" value="Unassembled WGS sequence"/>
</dbReference>
<evidence type="ECO:0000259" key="14">
    <source>
        <dbReference type="PROSITE" id="PS50110"/>
    </source>
</evidence>
<dbReference type="InterPro" id="IPR000014">
    <property type="entry name" value="PAS"/>
</dbReference>
<keyword evidence="17" id="KW-1185">Reference proteome</keyword>
<comment type="catalytic activity">
    <reaction evidence="1">
        <text>ATP + protein L-histidine = ADP + protein N-phospho-L-histidine.</text>
        <dbReference type="EC" id="2.7.13.3"/>
    </reaction>
</comment>
<evidence type="ECO:0000256" key="5">
    <source>
        <dbReference type="ARBA" id="ARBA00022679"/>
    </source>
</evidence>
<dbReference type="Pfam" id="PF00512">
    <property type="entry name" value="HisKA"/>
    <property type="match status" value="1"/>
</dbReference>
<feature type="domain" description="Histidine kinase" evidence="13">
    <location>
        <begin position="429"/>
        <end position="645"/>
    </location>
</feature>
<keyword evidence="4 12" id="KW-0597">Phosphoprotein</keyword>
<gene>
    <name evidence="16" type="primary">arcB_1</name>
    <name evidence="16" type="ORF">Poly59_54950</name>
</gene>
<dbReference type="SMART" id="SM00448">
    <property type="entry name" value="REC"/>
    <property type="match status" value="1"/>
</dbReference>
<keyword evidence="5 16" id="KW-0808">Transferase</keyword>
<dbReference type="Gene3D" id="1.10.287.130">
    <property type="match status" value="1"/>
</dbReference>
<evidence type="ECO:0000313" key="16">
    <source>
        <dbReference type="EMBL" id="TWU46522.1"/>
    </source>
</evidence>
<keyword evidence="9" id="KW-0902">Two-component regulatory system</keyword>
<dbReference type="PROSITE" id="PS50110">
    <property type="entry name" value="RESPONSE_REGULATORY"/>
    <property type="match status" value="1"/>
</dbReference>
<dbReference type="GO" id="GO:0005524">
    <property type="term" value="F:ATP binding"/>
    <property type="evidence" value="ECO:0007669"/>
    <property type="project" value="UniProtKB-KW"/>
</dbReference>
<dbReference type="PROSITE" id="PS50109">
    <property type="entry name" value="HIS_KIN"/>
    <property type="match status" value="1"/>
</dbReference>
<dbReference type="CDD" id="cd00130">
    <property type="entry name" value="PAS"/>
    <property type="match status" value="1"/>
</dbReference>
<dbReference type="EMBL" id="SJPX01000006">
    <property type="protein sequence ID" value="TWU46522.1"/>
    <property type="molecule type" value="Genomic_DNA"/>
</dbReference>
<evidence type="ECO:0000256" key="8">
    <source>
        <dbReference type="ARBA" id="ARBA00022840"/>
    </source>
</evidence>
<dbReference type="InterPro" id="IPR036890">
    <property type="entry name" value="HATPase_C_sf"/>
</dbReference>
<dbReference type="FunFam" id="1.10.287.130:FF:000038">
    <property type="entry name" value="Sensory transduction histidine kinase"/>
    <property type="match status" value="1"/>
</dbReference>
<keyword evidence="10" id="KW-0472">Membrane</keyword>
<evidence type="ECO:0000256" key="2">
    <source>
        <dbReference type="ARBA" id="ARBA00004370"/>
    </source>
</evidence>
<feature type="domain" description="PAC" evidence="15">
    <location>
        <begin position="359"/>
        <end position="411"/>
    </location>
</feature>
<dbReference type="EC" id="2.7.13.3" evidence="3"/>
<feature type="domain" description="Response regulatory" evidence="14">
    <location>
        <begin position="672"/>
        <end position="789"/>
    </location>
</feature>
<proteinExistence type="predicted"/>
<dbReference type="SMART" id="SM00086">
    <property type="entry name" value="PAC"/>
    <property type="match status" value="1"/>
</dbReference>